<evidence type="ECO:0000313" key="9">
    <source>
        <dbReference type="EMBL" id="PSJ06917.1"/>
    </source>
</evidence>
<evidence type="ECO:0000256" key="3">
    <source>
        <dbReference type="ARBA" id="ARBA00012953"/>
    </source>
</evidence>
<dbReference type="GO" id="GO:0000287">
    <property type="term" value="F:magnesium ion binding"/>
    <property type="evidence" value="ECO:0007669"/>
    <property type="project" value="UniProtKB-UniRule"/>
</dbReference>
<dbReference type="Gene3D" id="3.90.1560.10">
    <property type="entry name" value="ComB-like"/>
    <property type="match status" value="1"/>
</dbReference>
<sequence>MQISYFHSSECVPPVSSLAEGGPDAAVVIDVLRATTTIAWSLQNGAEAIEAFASLEELEAAAAAWPAQQRLRAGERGGQRVAGYDLGNSPLAVTPELVGGKRIFMSTTNGTRSLAAVKSVPLLLTACLPNRTAVARRLLDQECCRVWIVGSGWEGDYSLEDSLAAGAVASAAIEMAVAPHIGVSFGNDEMLAALALWQQWHLDTETCLRTASHGQRLINLGNHDADFACCAAVDSLQLVPFQAEPGVLKAS</sequence>
<dbReference type="InterPro" id="IPR036702">
    <property type="entry name" value="ComB-like_sf"/>
</dbReference>
<dbReference type="EMBL" id="PXXO01000002">
    <property type="protein sequence ID" value="PSJ06917.1"/>
    <property type="molecule type" value="Genomic_DNA"/>
</dbReference>
<dbReference type="GO" id="GO:0050532">
    <property type="term" value="F:2-phosphosulfolactate phosphatase activity"/>
    <property type="evidence" value="ECO:0007669"/>
    <property type="project" value="UniProtKB-UniRule"/>
</dbReference>
<evidence type="ECO:0000256" key="4">
    <source>
        <dbReference type="ARBA" id="ARBA00021948"/>
    </source>
</evidence>
<evidence type="ECO:0000256" key="1">
    <source>
        <dbReference type="ARBA" id="ARBA00001946"/>
    </source>
</evidence>
<dbReference type="Pfam" id="PF04029">
    <property type="entry name" value="2-ph_phosp"/>
    <property type="match status" value="1"/>
</dbReference>
<evidence type="ECO:0000256" key="2">
    <source>
        <dbReference type="ARBA" id="ARBA00009997"/>
    </source>
</evidence>
<evidence type="ECO:0000256" key="5">
    <source>
        <dbReference type="ARBA" id="ARBA00022801"/>
    </source>
</evidence>
<dbReference type="PANTHER" id="PTHR37311">
    <property type="entry name" value="2-PHOSPHOSULFOLACTATE PHOSPHATASE-RELATED"/>
    <property type="match status" value="1"/>
</dbReference>
<evidence type="ECO:0000256" key="8">
    <source>
        <dbReference type="HAMAP-Rule" id="MF_00490"/>
    </source>
</evidence>
<evidence type="ECO:0000256" key="7">
    <source>
        <dbReference type="ARBA" id="ARBA00033711"/>
    </source>
</evidence>
<dbReference type="PANTHER" id="PTHR37311:SF1">
    <property type="entry name" value="2-PHOSPHOSULFOLACTATE PHOSPHATASE-RELATED"/>
    <property type="match status" value="1"/>
</dbReference>
<evidence type="ECO:0000256" key="6">
    <source>
        <dbReference type="ARBA" id="ARBA00022842"/>
    </source>
</evidence>
<dbReference type="AlphaFoldDB" id="A0A2P7N0C3"/>
<protein>
    <recommendedName>
        <fullName evidence="4 8">Probable 2-phosphosulfolactate phosphatase</fullName>
        <ecNumber evidence="3 8">3.1.3.71</ecNumber>
    </recommendedName>
</protein>
<keyword evidence="6 8" id="KW-0460">Magnesium</keyword>
<dbReference type="NCBIfam" id="NF002053">
    <property type="entry name" value="PRK00886.1-2"/>
    <property type="match status" value="1"/>
</dbReference>
<dbReference type="HAMAP" id="MF_00490">
    <property type="entry name" value="ComB"/>
    <property type="match status" value="1"/>
</dbReference>
<proteinExistence type="inferred from homology"/>
<comment type="similarity">
    <text evidence="2 8">Belongs to the ComB family.</text>
</comment>
<dbReference type="RefSeq" id="WP_106501889.1">
    <property type="nucleotide sequence ID" value="NZ_PXXO01000002.1"/>
</dbReference>
<dbReference type="FunFam" id="3.90.1560.10:FF:000001">
    <property type="entry name" value="Probable 2-phosphosulfolactate phosphatase"/>
    <property type="match status" value="1"/>
</dbReference>
<dbReference type="InterPro" id="IPR005238">
    <property type="entry name" value="ComB-like"/>
</dbReference>
<dbReference type="EC" id="3.1.3.71" evidence="3 8"/>
<comment type="cofactor">
    <cofactor evidence="1 8">
        <name>Mg(2+)</name>
        <dbReference type="ChEBI" id="CHEBI:18420"/>
    </cofactor>
</comment>
<organism evidence="9 10">
    <name type="scientific">Cyanobium usitatum str. Tous</name>
    <dbReference type="NCBI Taxonomy" id="2116684"/>
    <lineage>
        <taxon>Bacteria</taxon>
        <taxon>Bacillati</taxon>
        <taxon>Cyanobacteriota</taxon>
        <taxon>Cyanophyceae</taxon>
        <taxon>Synechococcales</taxon>
        <taxon>Prochlorococcaceae</taxon>
        <taxon>Cyanobium</taxon>
    </lineage>
</organism>
<evidence type="ECO:0000313" key="10">
    <source>
        <dbReference type="Proteomes" id="UP000243002"/>
    </source>
</evidence>
<reference evidence="9 10" key="1">
    <citation type="journal article" date="2018" name="Environ. Microbiol.">
        <title>Ecological and genomic features of two widespread freshwater picocyanobacteria.</title>
        <authorList>
            <person name="Cabello-Yeves P.J."/>
            <person name="Picazo A."/>
            <person name="Camacho A."/>
            <person name="Callieri C."/>
            <person name="Rosselli R."/>
            <person name="Roda-Garcia J.J."/>
            <person name="Coutinho F.H."/>
            <person name="Rodriguez-Valera F."/>
        </authorList>
    </citation>
    <scope>NUCLEOTIDE SEQUENCE [LARGE SCALE GENOMIC DNA]</scope>
    <source>
        <strain evidence="9 10">Tous</strain>
    </source>
</reference>
<comment type="caution">
    <text evidence="9">The sequence shown here is derived from an EMBL/GenBank/DDBJ whole genome shotgun (WGS) entry which is preliminary data.</text>
</comment>
<dbReference type="OrthoDB" id="4913at2"/>
<dbReference type="Proteomes" id="UP000243002">
    <property type="component" value="Unassembled WGS sequence"/>
</dbReference>
<accession>A0A2P7N0C3</accession>
<keyword evidence="5 8" id="KW-0378">Hydrolase</keyword>
<keyword evidence="10" id="KW-1185">Reference proteome</keyword>
<dbReference type="GO" id="GO:0050545">
    <property type="term" value="F:sulfopyruvate decarboxylase activity"/>
    <property type="evidence" value="ECO:0007669"/>
    <property type="project" value="TreeGrafter"/>
</dbReference>
<name>A0A2P7N0C3_9CYAN</name>
<gene>
    <name evidence="8" type="primary">comB</name>
    <name evidence="9" type="ORF">C7K55_02880</name>
</gene>
<dbReference type="SUPFAM" id="SSF142823">
    <property type="entry name" value="ComB-like"/>
    <property type="match status" value="1"/>
</dbReference>
<comment type="catalytic activity">
    <reaction evidence="7 8">
        <text>(2R)-O-phospho-3-sulfolactate + H2O = (2R)-3-sulfolactate + phosphate</text>
        <dbReference type="Rhea" id="RHEA:23416"/>
        <dbReference type="ChEBI" id="CHEBI:15377"/>
        <dbReference type="ChEBI" id="CHEBI:15597"/>
        <dbReference type="ChEBI" id="CHEBI:43474"/>
        <dbReference type="ChEBI" id="CHEBI:58738"/>
        <dbReference type="EC" id="3.1.3.71"/>
    </reaction>
</comment>